<evidence type="ECO:0000313" key="11">
    <source>
        <dbReference type="Proteomes" id="UP000663841"/>
    </source>
</evidence>
<evidence type="ECO:0000256" key="3">
    <source>
        <dbReference type="ARBA" id="ARBA00022679"/>
    </source>
</evidence>
<dbReference type="PIRSF" id="PIRSF000429">
    <property type="entry name" value="Ac-CoA_Ac_transf"/>
    <property type="match status" value="1"/>
</dbReference>
<evidence type="ECO:0000256" key="7">
    <source>
        <dbReference type="RuleBase" id="RU003557"/>
    </source>
</evidence>
<feature type="active site" description="Proton acceptor" evidence="6">
    <location>
        <position position="399"/>
    </location>
</feature>
<dbReference type="Pfam" id="PF00108">
    <property type="entry name" value="Thiolase_N"/>
    <property type="match status" value="1"/>
</dbReference>
<dbReference type="InterPro" id="IPR050215">
    <property type="entry name" value="Thiolase-like_sf_Thiolase"/>
</dbReference>
<accession>A0A8H3BEE8</accession>
<name>A0A8H3BEE8_9AGAM</name>
<keyword evidence="3 7" id="KW-0808">Transferase</keyword>
<dbReference type="GO" id="GO:0005777">
    <property type="term" value="C:peroxisome"/>
    <property type="evidence" value="ECO:0007669"/>
    <property type="project" value="TreeGrafter"/>
</dbReference>
<dbReference type="InterPro" id="IPR002155">
    <property type="entry name" value="Thiolase"/>
</dbReference>
<dbReference type="SUPFAM" id="SSF53901">
    <property type="entry name" value="Thiolase-like"/>
    <property type="match status" value="2"/>
</dbReference>
<reference evidence="10" key="1">
    <citation type="submission" date="2021-01" db="EMBL/GenBank/DDBJ databases">
        <authorList>
            <person name="Kaushik A."/>
        </authorList>
    </citation>
    <scope>NUCLEOTIDE SEQUENCE</scope>
    <source>
        <strain evidence="10">AG3-T5</strain>
    </source>
</reference>
<dbReference type="PANTHER" id="PTHR43853">
    <property type="entry name" value="3-KETOACYL-COA THIOLASE, PEROXISOMAL"/>
    <property type="match status" value="1"/>
</dbReference>
<protein>
    <recommendedName>
        <fullName evidence="12">Acetyl-CoA acyltransferase</fullName>
    </recommendedName>
</protein>
<dbReference type="PROSITE" id="PS00098">
    <property type="entry name" value="THIOLASE_1"/>
    <property type="match status" value="1"/>
</dbReference>
<evidence type="ECO:0000256" key="2">
    <source>
        <dbReference type="ARBA" id="ARBA00010982"/>
    </source>
</evidence>
<feature type="active site" description="Acyl-thioester intermediate" evidence="6">
    <location>
        <position position="123"/>
    </location>
</feature>
<evidence type="ECO:0000313" key="10">
    <source>
        <dbReference type="EMBL" id="CAE6455720.1"/>
    </source>
</evidence>
<dbReference type="Gene3D" id="3.40.47.10">
    <property type="match status" value="2"/>
</dbReference>
<dbReference type="InterPro" id="IPR020613">
    <property type="entry name" value="Thiolase_CS"/>
</dbReference>
<dbReference type="EMBL" id="CAJMWW010000181">
    <property type="protein sequence ID" value="CAE6455720.1"/>
    <property type="molecule type" value="Genomic_DNA"/>
</dbReference>
<dbReference type="Proteomes" id="UP000663841">
    <property type="component" value="Unassembled WGS sequence"/>
</dbReference>
<sequence length="452" mass="48116">MLRSFARTQIASKHMCRSFSATVRTLEPKSLFTKHPDDVVLTLAVRTPLCKAKKGGLKDTPSDVLLVGMLKAVQERSGVDPNLVEDIVVGTCHPPSPAYEARASAIAAGFPKHVPVQTINRLCSSGLMALRSVSDSITKGDIDIGLAVGVESMTHNPRPTPKFNSEEIKANQAATDCAEPMGWTSEMVAADFNITREKMDELGLLSHNRASEAQKSGRFADEIVPFKTILKGEDGLVKEVVLDKDDGIRHGSTMEGMAKARSAFPDWGKARSTGANSSQVTDGAAAALLMRRSTAEKLGLADKIIAKHVATSVVGVEPKYMGIGPASAIPLVEFIAKSCALLNVALYRKVLERTGLKISDVDLFEINEAFASMYVYCVDKLGLDIEKVNVNGGAIALGHPLGATGIRQVATGLAELRRRNGKVLCTSMCIGSGMGAAAIFVNETAQKVAAKL</sequence>
<dbReference type="GO" id="GO:0003988">
    <property type="term" value="F:acetyl-CoA C-acyltransferase activity"/>
    <property type="evidence" value="ECO:0007669"/>
    <property type="project" value="UniProtKB-EC"/>
</dbReference>
<proteinExistence type="inferred from homology"/>
<feature type="domain" description="Thiolase N-terminal" evidence="8">
    <location>
        <begin position="39"/>
        <end position="293"/>
    </location>
</feature>
<dbReference type="PROSITE" id="PS00737">
    <property type="entry name" value="THIOLASE_2"/>
    <property type="match status" value="1"/>
</dbReference>
<dbReference type="NCBIfam" id="TIGR01930">
    <property type="entry name" value="AcCoA-C-Actrans"/>
    <property type="match status" value="1"/>
</dbReference>
<dbReference type="GO" id="GO:0006635">
    <property type="term" value="P:fatty acid beta-oxidation"/>
    <property type="evidence" value="ECO:0007669"/>
    <property type="project" value="TreeGrafter"/>
</dbReference>
<comment type="catalytic activity">
    <reaction evidence="5">
        <text>an acyl-CoA + acetyl-CoA = a 3-oxoacyl-CoA + CoA</text>
        <dbReference type="Rhea" id="RHEA:21564"/>
        <dbReference type="ChEBI" id="CHEBI:57287"/>
        <dbReference type="ChEBI" id="CHEBI:57288"/>
        <dbReference type="ChEBI" id="CHEBI:58342"/>
        <dbReference type="ChEBI" id="CHEBI:90726"/>
        <dbReference type="EC" id="2.3.1.16"/>
    </reaction>
</comment>
<keyword evidence="4 7" id="KW-0012">Acyltransferase</keyword>
<comment type="similarity">
    <text evidence="2 7">Belongs to the thiolase-like superfamily. Thiolase family.</text>
</comment>
<dbReference type="PANTHER" id="PTHR43853:SF10">
    <property type="entry name" value="ACETYL-COA C-ACETYLTRANSFERASE"/>
    <property type="match status" value="1"/>
</dbReference>
<dbReference type="GO" id="GO:0010124">
    <property type="term" value="P:phenylacetate catabolic process"/>
    <property type="evidence" value="ECO:0007669"/>
    <property type="project" value="TreeGrafter"/>
</dbReference>
<evidence type="ECO:0000259" key="9">
    <source>
        <dbReference type="Pfam" id="PF02803"/>
    </source>
</evidence>
<feature type="active site" description="Proton acceptor" evidence="6">
    <location>
        <position position="429"/>
    </location>
</feature>
<dbReference type="CDD" id="cd00751">
    <property type="entry name" value="thiolase"/>
    <property type="match status" value="1"/>
</dbReference>
<gene>
    <name evidence="10" type="ORF">RDB_LOCUS137295</name>
</gene>
<evidence type="ECO:0000256" key="4">
    <source>
        <dbReference type="ARBA" id="ARBA00023315"/>
    </source>
</evidence>
<evidence type="ECO:0000259" key="8">
    <source>
        <dbReference type="Pfam" id="PF00108"/>
    </source>
</evidence>
<dbReference type="InterPro" id="IPR020616">
    <property type="entry name" value="Thiolase_N"/>
</dbReference>
<organism evidence="10 11">
    <name type="scientific">Rhizoctonia solani</name>
    <dbReference type="NCBI Taxonomy" id="456999"/>
    <lineage>
        <taxon>Eukaryota</taxon>
        <taxon>Fungi</taxon>
        <taxon>Dikarya</taxon>
        <taxon>Basidiomycota</taxon>
        <taxon>Agaricomycotina</taxon>
        <taxon>Agaricomycetes</taxon>
        <taxon>Cantharellales</taxon>
        <taxon>Ceratobasidiaceae</taxon>
        <taxon>Rhizoctonia</taxon>
    </lineage>
</organism>
<evidence type="ECO:0008006" key="12">
    <source>
        <dbReference type="Google" id="ProtNLM"/>
    </source>
</evidence>
<feature type="domain" description="Thiolase C-terminal" evidence="9">
    <location>
        <begin position="347"/>
        <end position="440"/>
    </location>
</feature>
<dbReference type="Pfam" id="PF02803">
    <property type="entry name" value="Thiolase_C"/>
    <property type="match status" value="1"/>
</dbReference>
<evidence type="ECO:0000256" key="1">
    <source>
        <dbReference type="ARBA" id="ARBA00004872"/>
    </source>
</evidence>
<evidence type="ECO:0000256" key="5">
    <source>
        <dbReference type="ARBA" id="ARBA00047605"/>
    </source>
</evidence>
<dbReference type="InterPro" id="IPR020617">
    <property type="entry name" value="Thiolase_C"/>
</dbReference>
<comment type="pathway">
    <text evidence="1">Lipid metabolism; fatty acid metabolism.</text>
</comment>
<evidence type="ECO:0000256" key="6">
    <source>
        <dbReference type="PIRSR" id="PIRSR000429-1"/>
    </source>
</evidence>
<dbReference type="InterPro" id="IPR016039">
    <property type="entry name" value="Thiolase-like"/>
</dbReference>
<comment type="caution">
    <text evidence="10">The sequence shown here is derived from an EMBL/GenBank/DDBJ whole genome shotgun (WGS) entry which is preliminary data.</text>
</comment>
<dbReference type="AlphaFoldDB" id="A0A8H3BEE8"/>
<dbReference type="InterPro" id="IPR020615">
    <property type="entry name" value="Thiolase_acyl_enz_int_AS"/>
</dbReference>